<proteinExistence type="predicted"/>
<organism evidence="1 2">
    <name type="scientific">Arctium lappa</name>
    <name type="common">Greater burdock</name>
    <name type="synonym">Lappa major</name>
    <dbReference type="NCBI Taxonomy" id="4217"/>
    <lineage>
        <taxon>Eukaryota</taxon>
        <taxon>Viridiplantae</taxon>
        <taxon>Streptophyta</taxon>
        <taxon>Embryophyta</taxon>
        <taxon>Tracheophyta</taxon>
        <taxon>Spermatophyta</taxon>
        <taxon>Magnoliopsida</taxon>
        <taxon>eudicotyledons</taxon>
        <taxon>Gunneridae</taxon>
        <taxon>Pentapetalae</taxon>
        <taxon>asterids</taxon>
        <taxon>campanulids</taxon>
        <taxon>Asterales</taxon>
        <taxon>Asteraceae</taxon>
        <taxon>Carduoideae</taxon>
        <taxon>Cardueae</taxon>
        <taxon>Arctiinae</taxon>
        <taxon>Arctium</taxon>
    </lineage>
</organism>
<sequence length="441" mass="48811">MPSGPQLSSTPVGVSNEDLHVNVDEGSNEDVSMEVNEESCDSPLNTTNIEVEPDNPFHNSKRPRRSNVWDEFLEPEMIKKSMESEVQSRRPIQPIKPGTTMAAISCHYLSVTCTSTPIDQDSNSLQSTTRPTKIILPNKKPQKWSTGVAPGEYGGPPTTTKLRKYWGGEKEDPLTSTDLIWNRDFMPHMKRLIGDSNDSSSDPRLSPVKEEPSGFLSLNRAMSLDSMEVDLSKELRTSSIPIIEKQVEAVQAIDTLPKKWRPAPTRREQDKWDRATKAATGGSDVMFRELRRPKGDPKVLAAESREQYFKLKNKLQTLTFAIGGVGLVSAYFTYTPEITVSYGAGLVGSLVYMRMLGNSVDGMADGARGVIKAAIGQPRLLVPVALVMIFNRWNGIVAPEYGLMNLQLIPMLVGFFTYKIATFTQAIEEAITIVGNDAQIE</sequence>
<protein>
    <submittedName>
        <fullName evidence="1">Uncharacterized protein</fullName>
    </submittedName>
</protein>
<name>A0ACB9CNQ2_ARCLA</name>
<reference evidence="1 2" key="2">
    <citation type="journal article" date="2022" name="Mol. Ecol. Resour.">
        <title>The genomes of chicory, endive, great burdock and yacon provide insights into Asteraceae paleo-polyploidization history and plant inulin production.</title>
        <authorList>
            <person name="Fan W."/>
            <person name="Wang S."/>
            <person name="Wang H."/>
            <person name="Wang A."/>
            <person name="Jiang F."/>
            <person name="Liu H."/>
            <person name="Zhao H."/>
            <person name="Xu D."/>
            <person name="Zhang Y."/>
        </authorList>
    </citation>
    <scope>NUCLEOTIDE SEQUENCE [LARGE SCALE GENOMIC DNA]</scope>
    <source>
        <strain evidence="2">cv. Niubang</strain>
    </source>
</reference>
<comment type="caution">
    <text evidence="1">The sequence shown here is derived from an EMBL/GenBank/DDBJ whole genome shotgun (WGS) entry which is preliminary data.</text>
</comment>
<evidence type="ECO:0000313" key="1">
    <source>
        <dbReference type="EMBL" id="KAI3735959.1"/>
    </source>
</evidence>
<reference evidence="2" key="1">
    <citation type="journal article" date="2022" name="Mol. Ecol. Resour.">
        <title>The genomes of chicory, endive, great burdock and yacon provide insights into Asteraceae palaeo-polyploidization history and plant inulin production.</title>
        <authorList>
            <person name="Fan W."/>
            <person name="Wang S."/>
            <person name="Wang H."/>
            <person name="Wang A."/>
            <person name="Jiang F."/>
            <person name="Liu H."/>
            <person name="Zhao H."/>
            <person name="Xu D."/>
            <person name="Zhang Y."/>
        </authorList>
    </citation>
    <scope>NUCLEOTIDE SEQUENCE [LARGE SCALE GENOMIC DNA]</scope>
    <source>
        <strain evidence="2">cv. Niubang</strain>
    </source>
</reference>
<evidence type="ECO:0000313" key="2">
    <source>
        <dbReference type="Proteomes" id="UP001055879"/>
    </source>
</evidence>
<dbReference type="Proteomes" id="UP001055879">
    <property type="component" value="Linkage Group LG04"/>
</dbReference>
<gene>
    <name evidence="1" type="ORF">L6452_15487</name>
</gene>
<keyword evidence="2" id="KW-1185">Reference proteome</keyword>
<accession>A0ACB9CNQ2</accession>
<dbReference type="EMBL" id="CM042050">
    <property type="protein sequence ID" value="KAI3735959.1"/>
    <property type="molecule type" value="Genomic_DNA"/>
</dbReference>